<dbReference type="AlphaFoldDB" id="A0AAW4PS75"/>
<keyword evidence="2" id="KW-0012">Acyltransferase</keyword>
<dbReference type="InterPro" id="IPR000182">
    <property type="entry name" value="GNAT_dom"/>
</dbReference>
<dbReference type="PANTHER" id="PTHR43877">
    <property type="entry name" value="AMINOALKYLPHOSPHONATE N-ACETYLTRANSFERASE-RELATED-RELATED"/>
    <property type="match status" value="1"/>
</dbReference>
<keyword evidence="5" id="KW-1185">Reference proteome</keyword>
<dbReference type="SUPFAM" id="SSF55729">
    <property type="entry name" value="Acyl-CoA N-acyltransferases (Nat)"/>
    <property type="match status" value="1"/>
</dbReference>
<comment type="caution">
    <text evidence="4">The sequence shown here is derived from an EMBL/GenBank/DDBJ whole genome shotgun (WGS) entry which is preliminary data.</text>
</comment>
<dbReference type="CDD" id="cd04301">
    <property type="entry name" value="NAT_SF"/>
    <property type="match status" value="1"/>
</dbReference>
<protein>
    <submittedName>
        <fullName evidence="4">GNAT family N-acetyltransferase</fullName>
    </submittedName>
</protein>
<dbReference type="Pfam" id="PF00583">
    <property type="entry name" value="Acetyltransf_1"/>
    <property type="match status" value="1"/>
</dbReference>
<gene>
    <name evidence="4" type="ORF">EGH21_11050</name>
</gene>
<name>A0AAW4PS75_9EURY</name>
<dbReference type="Gene3D" id="3.40.630.30">
    <property type="match status" value="1"/>
</dbReference>
<dbReference type="InterPro" id="IPR016181">
    <property type="entry name" value="Acyl_CoA_acyltransferase"/>
</dbReference>
<sequence length="155" mass="17026">MEITLGTTADVDAVVDQWVDLAGDQQAHGSHLLASENRTAIREAVLQRVVADGLLVAREGETLVGFAMVAMERGRYEQRTARGLVENIYVRPDYRREGIGSELLRAGEAALAEKGADVVALEVMAENESAREFYADHGYAPHRIELEKSTENDTL</sequence>
<evidence type="ECO:0000256" key="2">
    <source>
        <dbReference type="ARBA" id="ARBA00023315"/>
    </source>
</evidence>
<dbReference type="EMBL" id="RKLR01000003">
    <property type="protein sequence ID" value="MBX0323566.1"/>
    <property type="molecule type" value="Genomic_DNA"/>
</dbReference>
<feature type="domain" description="N-acetyltransferase" evidence="3">
    <location>
        <begin position="1"/>
        <end position="155"/>
    </location>
</feature>
<evidence type="ECO:0000256" key="1">
    <source>
        <dbReference type="ARBA" id="ARBA00022679"/>
    </source>
</evidence>
<dbReference type="InterPro" id="IPR050832">
    <property type="entry name" value="Bact_Acetyltransf"/>
</dbReference>
<dbReference type="GO" id="GO:0016747">
    <property type="term" value="F:acyltransferase activity, transferring groups other than amino-acyl groups"/>
    <property type="evidence" value="ECO:0007669"/>
    <property type="project" value="InterPro"/>
</dbReference>
<evidence type="ECO:0000313" key="4">
    <source>
        <dbReference type="EMBL" id="MBX0323566.1"/>
    </source>
</evidence>
<reference evidence="4 5" key="1">
    <citation type="submission" date="2021-06" db="EMBL/GenBank/DDBJ databases">
        <title>Halomicroarcula sp. a new haloarchaeum isolated from saline soil.</title>
        <authorList>
            <person name="Duran-Viseras A."/>
            <person name="Sanchez-Porro C."/>
            <person name="Ventosa A."/>
        </authorList>
    </citation>
    <scope>NUCLEOTIDE SEQUENCE [LARGE SCALE GENOMIC DNA]</scope>
    <source>
        <strain evidence="4 5">F13</strain>
    </source>
</reference>
<keyword evidence="1" id="KW-0808">Transferase</keyword>
<dbReference type="Proteomes" id="UP001430377">
    <property type="component" value="Unassembled WGS sequence"/>
</dbReference>
<dbReference type="PROSITE" id="PS51186">
    <property type="entry name" value="GNAT"/>
    <property type="match status" value="1"/>
</dbReference>
<accession>A0AAW4PS75</accession>
<dbReference type="RefSeq" id="WP_220618527.1">
    <property type="nucleotide sequence ID" value="NZ_RKLR01000003.1"/>
</dbReference>
<evidence type="ECO:0000313" key="5">
    <source>
        <dbReference type="Proteomes" id="UP001430377"/>
    </source>
</evidence>
<dbReference type="PANTHER" id="PTHR43877:SF1">
    <property type="entry name" value="ACETYLTRANSFERASE"/>
    <property type="match status" value="1"/>
</dbReference>
<organism evidence="4 5">
    <name type="scientific">Haloarcula rubra</name>
    <dbReference type="NCBI Taxonomy" id="2487747"/>
    <lineage>
        <taxon>Archaea</taxon>
        <taxon>Methanobacteriati</taxon>
        <taxon>Methanobacteriota</taxon>
        <taxon>Stenosarchaea group</taxon>
        <taxon>Halobacteria</taxon>
        <taxon>Halobacteriales</taxon>
        <taxon>Haloarculaceae</taxon>
        <taxon>Haloarcula</taxon>
    </lineage>
</organism>
<evidence type="ECO:0000259" key="3">
    <source>
        <dbReference type="PROSITE" id="PS51186"/>
    </source>
</evidence>
<proteinExistence type="predicted"/>